<dbReference type="PANTHER" id="PTHR10889">
    <property type="entry name" value="DEOXYRIBOSE-PHOSPHATE ALDOLASE"/>
    <property type="match status" value="1"/>
</dbReference>
<dbReference type="AlphaFoldDB" id="A0A2I9D329"/>
<dbReference type="GO" id="GO:0004139">
    <property type="term" value="F:deoxyribose-phosphate aldolase activity"/>
    <property type="evidence" value="ECO:0007669"/>
    <property type="project" value="UniProtKB-UniRule"/>
</dbReference>
<comment type="function">
    <text evidence="6 7">Catalyzes a reversible aldol reaction between acetaldehyde and D-glyceraldehyde 3-phosphate to generate 2-deoxy-D-ribose 5-phosphate.</text>
</comment>
<comment type="caution">
    <text evidence="8">The sequence shown here is derived from an EMBL/GenBank/DDBJ whole genome shotgun (WGS) entry which is preliminary data.</text>
</comment>
<dbReference type="PIRSF" id="PIRSF001357">
    <property type="entry name" value="DeoC"/>
    <property type="match status" value="1"/>
</dbReference>
<evidence type="ECO:0000256" key="3">
    <source>
        <dbReference type="ARBA" id="ARBA00023239"/>
    </source>
</evidence>
<dbReference type="GO" id="GO:0016052">
    <property type="term" value="P:carbohydrate catabolic process"/>
    <property type="evidence" value="ECO:0007669"/>
    <property type="project" value="TreeGrafter"/>
</dbReference>
<dbReference type="InterPro" id="IPR002915">
    <property type="entry name" value="DeoC/FbaB/LacD_aldolase"/>
</dbReference>
<dbReference type="GO" id="GO:0009264">
    <property type="term" value="P:deoxyribonucleotide catabolic process"/>
    <property type="evidence" value="ECO:0007669"/>
    <property type="project" value="UniProtKB-UniRule"/>
</dbReference>
<protein>
    <recommendedName>
        <fullName evidence="7">Deoxyribose-phosphate aldolase</fullName>
        <shortName evidence="7">DERA</shortName>
        <ecNumber evidence="7">4.1.2.4</ecNumber>
    </recommendedName>
    <alternativeName>
        <fullName evidence="7">2-deoxy-D-ribose 5-phosphate aldolase</fullName>
    </alternativeName>
    <alternativeName>
        <fullName evidence="7">Phosphodeoxyriboaldolase</fullName>
        <shortName evidence="7">Deoxyriboaldolase</shortName>
    </alternativeName>
</protein>
<dbReference type="EC" id="4.1.2.4" evidence="7"/>
<evidence type="ECO:0000313" key="8">
    <source>
        <dbReference type="EMBL" id="GBF04936.1"/>
    </source>
</evidence>
<feature type="active site" description="Proton donor/acceptor" evidence="7">
    <location>
        <position position="99"/>
    </location>
</feature>
<dbReference type="FunFam" id="3.20.20.70:FF:000044">
    <property type="entry name" value="Deoxyribose-phosphate aldolase"/>
    <property type="match status" value="1"/>
</dbReference>
<keyword evidence="9" id="KW-1185">Reference proteome</keyword>
<evidence type="ECO:0000256" key="2">
    <source>
        <dbReference type="ARBA" id="ARBA00022490"/>
    </source>
</evidence>
<evidence type="ECO:0000256" key="1">
    <source>
        <dbReference type="ARBA" id="ARBA00010936"/>
    </source>
</evidence>
<dbReference type="Proteomes" id="UP000236569">
    <property type="component" value="Unassembled WGS sequence"/>
</dbReference>
<feature type="active site" description="Schiff-base intermediate with acetaldehyde" evidence="7">
    <location>
        <position position="161"/>
    </location>
</feature>
<accession>A0A2I9D329</accession>
<dbReference type="EMBL" id="BFAG01000003">
    <property type="protein sequence ID" value="GBF04936.1"/>
    <property type="molecule type" value="Genomic_DNA"/>
</dbReference>
<comment type="catalytic activity">
    <reaction evidence="5 7">
        <text>2-deoxy-D-ribose 5-phosphate = D-glyceraldehyde 3-phosphate + acetaldehyde</text>
        <dbReference type="Rhea" id="RHEA:12821"/>
        <dbReference type="ChEBI" id="CHEBI:15343"/>
        <dbReference type="ChEBI" id="CHEBI:59776"/>
        <dbReference type="ChEBI" id="CHEBI:62877"/>
        <dbReference type="EC" id="4.1.2.4"/>
    </reaction>
</comment>
<sequence length="230" mass="23533">MERDAGMLGGVNLAPYIDHTLLKATATTADIRQLCAEAREHSFYAVCVNPVYVPLAVTELSGSGVKVATVCGFPLGALLPEQKAVEARLSVEAGADEVDMVIHIGAALEGDWEAVEADVRAVRRAIPDSVLKVIIETSYLDDVQKRAATEAAVSGGADFVKTSTGFATSGATVEDVRLMAEVIAGRAGIKAAGGVRTPADARAMIEAGATRLGTSGGVALVSGEGSGSGY</sequence>
<keyword evidence="2 7" id="KW-0963">Cytoplasm</keyword>
<dbReference type="Pfam" id="PF01791">
    <property type="entry name" value="DeoC"/>
    <property type="match status" value="1"/>
</dbReference>
<evidence type="ECO:0000313" key="9">
    <source>
        <dbReference type="Proteomes" id="UP000236569"/>
    </source>
</evidence>
<comment type="similarity">
    <text evidence="1 7">Belongs to the DeoC/FbaB aldolase family. DeoC type 1 subfamily.</text>
</comment>
<dbReference type="UniPathway" id="UPA00002">
    <property type="reaction ID" value="UER00468"/>
</dbReference>
<dbReference type="SUPFAM" id="SSF51569">
    <property type="entry name" value="Aldolase"/>
    <property type="match status" value="1"/>
</dbReference>
<comment type="subcellular location">
    <subcellularLocation>
        <location evidence="7">Cytoplasm</location>
    </subcellularLocation>
</comment>
<dbReference type="GO" id="GO:0005737">
    <property type="term" value="C:cytoplasm"/>
    <property type="evidence" value="ECO:0007669"/>
    <property type="project" value="UniProtKB-SubCell"/>
</dbReference>
<gene>
    <name evidence="7" type="primary">deoC</name>
    <name evidence="8" type="ORF">DAERI_030102</name>
</gene>
<evidence type="ECO:0000256" key="7">
    <source>
        <dbReference type="HAMAP-Rule" id="MF_00114"/>
    </source>
</evidence>
<dbReference type="InterPro" id="IPR013785">
    <property type="entry name" value="Aldolase_TIM"/>
</dbReference>
<dbReference type="PANTHER" id="PTHR10889:SF1">
    <property type="entry name" value="DEOXYRIBOSE-PHOSPHATE ALDOLASE"/>
    <property type="match status" value="1"/>
</dbReference>
<dbReference type="Gene3D" id="3.20.20.70">
    <property type="entry name" value="Aldolase class I"/>
    <property type="match status" value="1"/>
</dbReference>
<evidence type="ECO:0000256" key="4">
    <source>
        <dbReference type="ARBA" id="ARBA00023270"/>
    </source>
</evidence>
<name>A0A2I9D329_9DEIO</name>
<organism evidence="8 9">
    <name type="scientific">Deinococcus aerius</name>
    <dbReference type="NCBI Taxonomy" id="200253"/>
    <lineage>
        <taxon>Bacteria</taxon>
        <taxon>Thermotogati</taxon>
        <taxon>Deinococcota</taxon>
        <taxon>Deinococci</taxon>
        <taxon>Deinococcales</taxon>
        <taxon>Deinococcaceae</taxon>
        <taxon>Deinococcus</taxon>
    </lineage>
</organism>
<dbReference type="SMART" id="SM01133">
    <property type="entry name" value="DeoC"/>
    <property type="match status" value="1"/>
</dbReference>
<dbReference type="InterPro" id="IPR028581">
    <property type="entry name" value="DeoC_typeI"/>
</dbReference>
<evidence type="ECO:0000256" key="6">
    <source>
        <dbReference type="ARBA" id="ARBA00056337"/>
    </source>
</evidence>
<keyword evidence="3 7" id="KW-0456">Lyase</keyword>
<dbReference type="HAMAP" id="MF_00114">
    <property type="entry name" value="DeoC_type1"/>
    <property type="match status" value="1"/>
</dbReference>
<proteinExistence type="inferred from homology"/>
<dbReference type="GO" id="GO:0006018">
    <property type="term" value="P:2-deoxyribose 1-phosphate catabolic process"/>
    <property type="evidence" value="ECO:0007669"/>
    <property type="project" value="UniProtKB-UniRule"/>
</dbReference>
<dbReference type="NCBIfam" id="TIGR00126">
    <property type="entry name" value="deoC"/>
    <property type="match status" value="1"/>
</dbReference>
<dbReference type="InterPro" id="IPR011343">
    <property type="entry name" value="DeoC"/>
</dbReference>
<evidence type="ECO:0000256" key="5">
    <source>
        <dbReference type="ARBA" id="ARBA00048791"/>
    </source>
</evidence>
<dbReference type="CDD" id="cd00959">
    <property type="entry name" value="DeoC"/>
    <property type="match status" value="1"/>
</dbReference>
<comment type="pathway">
    <text evidence="7">Carbohydrate degradation; 2-deoxy-D-ribose 1-phosphate degradation; D-glyceraldehyde 3-phosphate and acetaldehyde from 2-deoxy-alpha-D-ribose 1-phosphate: step 2/2.</text>
</comment>
<reference evidence="9" key="1">
    <citation type="submission" date="2018-01" db="EMBL/GenBank/DDBJ databases">
        <title>Draft Genome Sequence of the Radioresistant Bacterium Deinococcus aerius TR0125, Isolated from the Higher Atmosphere above Japan.</title>
        <authorList>
            <person name="Satoh K."/>
            <person name="Arai H."/>
            <person name="Sanzen T."/>
            <person name="Kawaguchi Y."/>
            <person name="Hayashi H."/>
            <person name="Yokobori S."/>
            <person name="Yamagishi A."/>
            <person name="Oono Y."/>
            <person name="Narumi I."/>
        </authorList>
    </citation>
    <scope>NUCLEOTIDE SEQUENCE [LARGE SCALE GENOMIC DNA]</scope>
    <source>
        <strain evidence="9">TR0125</strain>
    </source>
</reference>
<feature type="active site" description="Proton donor/acceptor" evidence="7">
    <location>
        <position position="190"/>
    </location>
</feature>
<keyword evidence="4 7" id="KW-0704">Schiff base</keyword>